<dbReference type="SMART" id="SM00418">
    <property type="entry name" value="HTH_ARSR"/>
    <property type="match status" value="1"/>
</dbReference>
<dbReference type="EMBL" id="QQBB01000001">
    <property type="protein sequence ID" value="RDI62284.1"/>
    <property type="molecule type" value="Genomic_DNA"/>
</dbReference>
<dbReference type="SUPFAM" id="SSF46785">
    <property type="entry name" value="Winged helix' DNA-binding domain"/>
    <property type="match status" value="1"/>
</dbReference>
<feature type="region of interest" description="Disordered" evidence="1">
    <location>
        <begin position="220"/>
        <end position="247"/>
    </location>
</feature>
<evidence type="ECO:0000256" key="1">
    <source>
        <dbReference type="SAM" id="MobiDB-lite"/>
    </source>
</evidence>
<dbReference type="GO" id="GO:0097063">
    <property type="term" value="F:cadmium ion sensor activity"/>
    <property type="evidence" value="ECO:0007669"/>
    <property type="project" value="TreeGrafter"/>
</dbReference>
<dbReference type="InterPro" id="IPR052543">
    <property type="entry name" value="HTH_Metal-responsive_Reg"/>
</dbReference>
<dbReference type="GO" id="GO:0010288">
    <property type="term" value="P:response to lead ion"/>
    <property type="evidence" value="ECO:0007669"/>
    <property type="project" value="TreeGrafter"/>
</dbReference>
<evidence type="ECO:0000313" key="3">
    <source>
        <dbReference type="EMBL" id="RDI62284.1"/>
    </source>
</evidence>
<proteinExistence type="predicted"/>
<name>A0A370HZB1_9HYPH</name>
<reference evidence="3 4" key="1">
    <citation type="submission" date="2018-07" db="EMBL/GenBank/DDBJ databases">
        <title>Genomic Encyclopedia of Type Strains, Phase IV (KMG-IV): sequencing the most valuable type-strain genomes for metagenomic binning, comparative biology and taxonomic classification.</title>
        <authorList>
            <person name="Goeker M."/>
        </authorList>
    </citation>
    <scope>NUCLEOTIDE SEQUENCE [LARGE SCALE GENOMIC DNA]</scope>
    <source>
        <strain evidence="3 4">DSM 14364</strain>
    </source>
</reference>
<feature type="compositionally biased region" description="Low complexity" evidence="1">
    <location>
        <begin position="232"/>
        <end position="247"/>
    </location>
</feature>
<dbReference type="PROSITE" id="PS50987">
    <property type="entry name" value="HTH_ARSR_2"/>
    <property type="match status" value="1"/>
</dbReference>
<dbReference type="InterPro" id="IPR001845">
    <property type="entry name" value="HTH_ArsR_DNA-bd_dom"/>
</dbReference>
<organism evidence="3 4">
    <name type="scientific">Microvirga subterranea</name>
    <dbReference type="NCBI Taxonomy" id="186651"/>
    <lineage>
        <taxon>Bacteria</taxon>
        <taxon>Pseudomonadati</taxon>
        <taxon>Pseudomonadota</taxon>
        <taxon>Alphaproteobacteria</taxon>
        <taxon>Hyphomicrobiales</taxon>
        <taxon>Methylobacteriaceae</taxon>
        <taxon>Microvirga</taxon>
    </lineage>
</organism>
<comment type="caution">
    <text evidence="3">The sequence shown here is derived from an EMBL/GenBank/DDBJ whole genome shotgun (WGS) entry which is preliminary data.</text>
</comment>
<evidence type="ECO:0000313" key="4">
    <source>
        <dbReference type="Proteomes" id="UP000254925"/>
    </source>
</evidence>
<dbReference type="OrthoDB" id="9797716at2"/>
<dbReference type="NCBIfam" id="NF033788">
    <property type="entry name" value="HTH_metalloreg"/>
    <property type="match status" value="1"/>
</dbReference>
<accession>A0A370HZB1</accession>
<dbReference type="Gene3D" id="1.10.10.10">
    <property type="entry name" value="Winged helix-like DNA-binding domain superfamily/Winged helix DNA-binding domain"/>
    <property type="match status" value="1"/>
</dbReference>
<evidence type="ECO:0000259" key="2">
    <source>
        <dbReference type="PROSITE" id="PS50987"/>
    </source>
</evidence>
<sequence length="247" mass="26181">MKEGPAIAPVAALLGDPARANMLAALMDGRALTVSELAQAAGVTLPTASGHLAKLEAARLVAAEKQGRHRYFRLSGPDVAQVLEALMGLAQRTGAVRVRTGPKDAALRSARVCYDHLAGERGVALLDGLERQGLVAGGDDLALTDQGRDFFTRFGVDLARLEKGRRPVCRGCLDWSERRLHLGGALGAAILSGIVERRWGRRDESRALVFTPDGLEAFNGTFGLSPEPPTEQPGAEPAPAAPRIRVL</sequence>
<dbReference type="GO" id="GO:0032791">
    <property type="term" value="F:lead ion binding"/>
    <property type="evidence" value="ECO:0007669"/>
    <property type="project" value="TreeGrafter"/>
</dbReference>
<dbReference type="PANTHER" id="PTHR39168:SF1">
    <property type="entry name" value="TRANSCRIPTIONAL REGULATORY PROTEIN"/>
    <property type="match status" value="1"/>
</dbReference>
<dbReference type="InterPro" id="IPR011991">
    <property type="entry name" value="ArsR-like_HTH"/>
</dbReference>
<dbReference type="InterPro" id="IPR036390">
    <property type="entry name" value="WH_DNA-bd_sf"/>
</dbReference>
<dbReference type="PANTHER" id="PTHR39168">
    <property type="entry name" value="TRANSCRIPTIONAL REGULATOR-RELATED"/>
    <property type="match status" value="1"/>
</dbReference>
<dbReference type="Pfam" id="PF12840">
    <property type="entry name" value="HTH_20"/>
    <property type="match status" value="1"/>
</dbReference>
<gene>
    <name evidence="3" type="ORF">DES45_101552</name>
</gene>
<dbReference type="AlphaFoldDB" id="A0A370HZB1"/>
<keyword evidence="4" id="KW-1185">Reference proteome</keyword>
<dbReference type="GO" id="GO:0003677">
    <property type="term" value="F:DNA binding"/>
    <property type="evidence" value="ECO:0007669"/>
    <property type="project" value="TreeGrafter"/>
</dbReference>
<dbReference type="RefSeq" id="WP_114768416.1">
    <property type="nucleotide sequence ID" value="NZ_QQBB01000001.1"/>
</dbReference>
<dbReference type="InterPro" id="IPR036388">
    <property type="entry name" value="WH-like_DNA-bd_sf"/>
</dbReference>
<dbReference type="GO" id="GO:0046686">
    <property type="term" value="P:response to cadmium ion"/>
    <property type="evidence" value="ECO:0007669"/>
    <property type="project" value="TreeGrafter"/>
</dbReference>
<dbReference type="Proteomes" id="UP000254925">
    <property type="component" value="Unassembled WGS sequence"/>
</dbReference>
<dbReference type="CDD" id="cd00090">
    <property type="entry name" value="HTH_ARSR"/>
    <property type="match status" value="1"/>
</dbReference>
<feature type="domain" description="HTH arsR-type" evidence="2">
    <location>
        <begin position="1"/>
        <end position="94"/>
    </location>
</feature>
<dbReference type="GO" id="GO:0003700">
    <property type="term" value="F:DNA-binding transcription factor activity"/>
    <property type="evidence" value="ECO:0007669"/>
    <property type="project" value="InterPro"/>
</dbReference>
<protein>
    <submittedName>
        <fullName evidence="3">ArsR family transcriptional regulator</fullName>
    </submittedName>
</protein>